<feature type="transmembrane region" description="Helical" evidence="6">
    <location>
        <begin position="6"/>
        <end position="26"/>
    </location>
</feature>
<organism evidence="7 8">
    <name type="scientific">Marinobacter subterrani</name>
    <dbReference type="NCBI Taxonomy" id="1658765"/>
    <lineage>
        <taxon>Bacteria</taxon>
        <taxon>Pseudomonadati</taxon>
        <taxon>Pseudomonadota</taxon>
        <taxon>Gammaproteobacteria</taxon>
        <taxon>Pseudomonadales</taxon>
        <taxon>Marinobacteraceae</taxon>
        <taxon>Marinobacter</taxon>
    </lineage>
</organism>
<protein>
    <submittedName>
        <fullName evidence="7">High-affinity Fe2+/Pb2+ permease</fullName>
    </submittedName>
</protein>
<dbReference type="STRING" id="1658765.Msub_10024"/>
<dbReference type="PANTHER" id="PTHR31632:SF2">
    <property type="entry name" value="PLASMA MEMBRANE IRON PERMEASE"/>
    <property type="match status" value="1"/>
</dbReference>
<feature type="transmembrane region" description="Helical" evidence="6">
    <location>
        <begin position="111"/>
        <end position="129"/>
    </location>
</feature>
<feature type="transmembrane region" description="Helical" evidence="6">
    <location>
        <begin position="70"/>
        <end position="90"/>
    </location>
</feature>
<dbReference type="AlphaFoldDB" id="A0A0J7J5L9"/>
<keyword evidence="5 6" id="KW-0472">Membrane</keyword>
<feature type="transmembrane region" description="Helical" evidence="6">
    <location>
        <begin position="38"/>
        <end position="58"/>
    </location>
</feature>
<dbReference type="EMBL" id="LFBU01000001">
    <property type="protein sequence ID" value="KMQ73863.1"/>
    <property type="molecule type" value="Genomic_DNA"/>
</dbReference>
<comment type="caution">
    <text evidence="7">The sequence shown here is derived from an EMBL/GenBank/DDBJ whole genome shotgun (WGS) entry which is preliminary data.</text>
</comment>
<gene>
    <name evidence="7" type="ORF">Msub_10024</name>
</gene>
<dbReference type="Proteomes" id="UP000036102">
    <property type="component" value="Unassembled WGS sequence"/>
</dbReference>
<proteinExistence type="inferred from homology"/>
<dbReference type="InterPro" id="IPR004923">
    <property type="entry name" value="FTR1/Fip1/EfeU"/>
</dbReference>
<accession>A0A0J7J5L9</accession>
<dbReference type="OrthoDB" id="8215804at2"/>
<dbReference type="Pfam" id="PF03239">
    <property type="entry name" value="FTR1"/>
    <property type="match status" value="1"/>
</dbReference>
<dbReference type="PANTHER" id="PTHR31632">
    <property type="entry name" value="IRON TRANSPORTER FTH1"/>
    <property type="match status" value="1"/>
</dbReference>
<evidence type="ECO:0000313" key="8">
    <source>
        <dbReference type="Proteomes" id="UP000036102"/>
    </source>
</evidence>
<keyword evidence="3 6" id="KW-0812">Transmembrane</keyword>
<keyword evidence="4 6" id="KW-1133">Transmembrane helix</keyword>
<keyword evidence="8" id="KW-1185">Reference proteome</keyword>
<evidence type="ECO:0000256" key="3">
    <source>
        <dbReference type="ARBA" id="ARBA00022692"/>
    </source>
</evidence>
<dbReference type="PATRIC" id="fig|1658765.3.peg.23"/>
<evidence type="ECO:0000256" key="1">
    <source>
        <dbReference type="ARBA" id="ARBA00004141"/>
    </source>
</evidence>
<evidence type="ECO:0000256" key="6">
    <source>
        <dbReference type="SAM" id="Phobius"/>
    </source>
</evidence>
<feature type="transmembrane region" description="Helical" evidence="6">
    <location>
        <begin position="149"/>
        <end position="170"/>
    </location>
</feature>
<evidence type="ECO:0000256" key="5">
    <source>
        <dbReference type="ARBA" id="ARBA00023136"/>
    </source>
</evidence>
<evidence type="ECO:0000313" key="7">
    <source>
        <dbReference type="EMBL" id="KMQ73863.1"/>
    </source>
</evidence>
<comment type="subcellular location">
    <subcellularLocation>
        <location evidence="1">Membrane</location>
        <topology evidence="1">Multi-pass membrane protein</topology>
    </subcellularLocation>
</comment>
<sequence length="276" mass="30670">MEQIIFVVWRESIEALLVVGILYSWLKQFGADGTLRYLWFGVTGGVVAALALAGALLGMQQFLSGNGQEIFMLVMMLTAMALIVHMVLWMREHGRHLHSHFRDQTRKAINNRTFWSISILVAVAIAREGSETVIFLYGMSYAQQSMQDWVGFTGAVALALALAGLTYYLLQAGRYWLSWKHFFRVTEVMLLLLASALLLSAIDKLIGLGWLPAGIDPLWDTSAILSDSSRLGGVISALTGYRAYPALTDVVAWVGFWIVILGLFRYQSRQTVSANA</sequence>
<reference evidence="7 8" key="1">
    <citation type="submission" date="2015-06" db="EMBL/GenBank/DDBJ databases">
        <title>Marinobacter subterrani, a genetically tractable neutrophilic iron-oxidizing strain isolated from the Soudan Iron Mine.</title>
        <authorList>
            <person name="Bonis B.M."/>
            <person name="Gralnick J.A."/>
        </authorList>
    </citation>
    <scope>NUCLEOTIDE SEQUENCE [LARGE SCALE GENOMIC DNA]</scope>
    <source>
        <strain evidence="7 8">JG233</strain>
    </source>
</reference>
<evidence type="ECO:0000256" key="2">
    <source>
        <dbReference type="ARBA" id="ARBA00008333"/>
    </source>
</evidence>
<dbReference type="RefSeq" id="WP_048494147.1">
    <property type="nucleotide sequence ID" value="NZ_LFBU01000001.1"/>
</dbReference>
<feature type="transmembrane region" description="Helical" evidence="6">
    <location>
        <begin position="243"/>
        <end position="264"/>
    </location>
</feature>
<name>A0A0J7J5L9_9GAMM</name>
<dbReference type="GO" id="GO:0033573">
    <property type="term" value="C:high-affinity iron permease complex"/>
    <property type="evidence" value="ECO:0007669"/>
    <property type="project" value="InterPro"/>
</dbReference>
<feature type="transmembrane region" description="Helical" evidence="6">
    <location>
        <begin position="182"/>
        <end position="202"/>
    </location>
</feature>
<comment type="similarity">
    <text evidence="2">Belongs to the oxidase-dependent Fe transporter (OFeT) (TC 9.A.10.1) family.</text>
</comment>
<dbReference type="GO" id="GO:0015093">
    <property type="term" value="F:ferrous iron transmembrane transporter activity"/>
    <property type="evidence" value="ECO:0007669"/>
    <property type="project" value="TreeGrafter"/>
</dbReference>
<evidence type="ECO:0000256" key="4">
    <source>
        <dbReference type="ARBA" id="ARBA00022989"/>
    </source>
</evidence>